<evidence type="ECO:0000256" key="1">
    <source>
        <dbReference type="ARBA" id="ARBA00006974"/>
    </source>
</evidence>
<comment type="similarity">
    <text evidence="1">Belongs to the ARG7 family.</text>
</comment>
<dbReference type="PANTHER" id="PTHR31175:SF93">
    <property type="entry name" value="AUXIN-RESPONSIVE PROTEIN SAUR68-LIKE"/>
    <property type="match status" value="1"/>
</dbReference>
<comment type="caution">
    <text evidence="2">The sequence shown here is derived from an EMBL/GenBank/DDBJ whole genome shotgun (WGS) entry which is preliminary data.</text>
</comment>
<reference evidence="2" key="1">
    <citation type="submission" date="2019-05" db="EMBL/GenBank/DDBJ databases">
        <title>The de novo reference genome and transcriptome assemblies of the wild tomato species Solanum chilense.</title>
        <authorList>
            <person name="Stam R."/>
            <person name="Nosenko T."/>
            <person name="Hoerger A.C."/>
            <person name="Stephan W."/>
            <person name="Seidel M.A."/>
            <person name="Kuhn J.M.M."/>
            <person name="Haberer G."/>
            <person name="Tellier A."/>
        </authorList>
    </citation>
    <scope>NUCLEOTIDE SEQUENCE</scope>
    <source>
        <tissue evidence="2">Mature leaves</tissue>
    </source>
</reference>
<dbReference type="InterPro" id="IPR003676">
    <property type="entry name" value="SAUR_fam"/>
</dbReference>
<evidence type="ECO:0000313" key="2">
    <source>
        <dbReference type="EMBL" id="TMW80524.1"/>
    </source>
</evidence>
<name>A0A6N2AGM1_SOLCI</name>
<organism evidence="2">
    <name type="scientific">Solanum chilense</name>
    <name type="common">Tomato</name>
    <name type="synonym">Lycopersicon chilense</name>
    <dbReference type="NCBI Taxonomy" id="4083"/>
    <lineage>
        <taxon>Eukaryota</taxon>
        <taxon>Viridiplantae</taxon>
        <taxon>Streptophyta</taxon>
        <taxon>Embryophyta</taxon>
        <taxon>Tracheophyta</taxon>
        <taxon>Spermatophyta</taxon>
        <taxon>Magnoliopsida</taxon>
        <taxon>eudicotyledons</taxon>
        <taxon>Gunneridae</taxon>
        <taxon>Pentapetalae</taxon>
        <taxon>asterids</taxon>
        <taxon>lamiids</taxon>
        <taxon>Solanales</taxon>
        <taxon>Solanaceae</taxon>
        <taxon>Solanoideae</taxon>
        <taxon>Solaneae</taxon>
        <taxon>Solanum</taxon>
        <taxon>Solanum subgen. Lycopersicon</taxon>
    </lineage>
</organism>
<sequence>MISTKKLIKMVKRWQKFAAGQRKRISFSRNGSDADDCSTSSSSIAEKGHFVVYTIDQKRFVIPLVYLENEVIRQLLIISEEEFGLSSGDPITLPCDSAFIDYFVSLIKKGIITGDLHKALLLSIPSSCCSTSCLHQESGNKQLLVC</sequence>
<evidence type="ECO:0008006" key="3">
    <source>
        <dbReference type="Google" id="ProtNLM"/>
    </source>
</evidence>
<gene>
    <name evidence="2" type="ORF">EJD97_018783</name>
</gene>
<accession>A0A6N2AGM1</accession>
<dbReference type="GO" id="GO:0009733">
    <property type="term" value="P:response to auxin"/>
    <property type="evidence" value="ECO:0007669"/>
    <property type="project" value="InterPro"/>
</dbReference>
<proteinExistence type="inferred from homology"/>
<dbReference type="PANTHER" id="PTHR31175">
    <property type="entry name" value="AUXIN-RESPONSIVE FAMILY PROTEIN"/>
    <property type="match status" value="1"/>
</dbReference>
<dbReference type="AlphaFoldDB" id="A0A6N2AGM1"/>
<protein>
    <recommendedName>
        <fullName evidence="3">Auxin-responsive protein SAUR65</fullName>
    </recommendedName>
</protein>
<dbReference type="Pfam" id="PF02519">
    <property type="entry name" value="Auxin_inducible"/>
    <property type="match status" value="1"/>
</dbReference>
<dbReference type="EMBL" id="RXGB01052110">
    <property type="protein sequence ID" value="TMW80524.1"/>
    <property type="molecule type" value="Genomic_DNA"/>
</dbReference>